<dbReference type="SUPFAM" id="SSF103473">
    <property type="entry name" value="MFS general substrate transporter"/>
    <property type="match status" value="1"/>
</dbReference>
<organism evidence="7 8">
    <name type="scientific">Phoenix dactylifera</name>
    <name type="common">Date palm</name>
    <dbReference type="NCBI Taxonomy" id="42345"/>
    <lineage>
        <taxon>Eukaryota</taxon>
        <taxon>Viridiplantae</taxon>
        <taxon>Streptophyta</taxon>
        <taxon>Embryophyta</taxon>
        <taxon>Tracheophyta</taxon>
        <taxon>Spermatophyta</taxon>
        <taxon>Magnoliopsida</taxon>
        <taxon>Liliopsida</taxon>
        <taxon>Arecaceae</taxon>
        <taxon>Coryphoideae</taxon>
        <taxon>Phoeniceae</taxon>
        <taxon>Phoenix</taxon>
    </lineage>
</organism>
<evidence type="ECO:0000313" key="8">
    <source>
        <dbReference type="RefSeq" id="XP_008781657.1"/>
    </source>
</evidence>
<feature type="transmembrane region" description="Helical" evidence="6">
    <location>
        <begin position="131"/>
        <end position="150"/>
    </location>
</feature>
<evidence type="ECO:0000256" key="5">
    <source>
        <dbReference type="ARBA" id="ARBA00023136"/>
    </source>
</evidence>
<evidence type="ECO:0000256" key="3">
    <source>
        <dbReference type="ARBA" id="ARBA00022692"/>
    </source>
</evidence>
<name>A0A8B7BMM6_PHODC</name>
<dbReference type="GO" id="GO:0022857">
    <property type="term" value="F:transmembrane transporter activity"/>
    <property type="evidence" value="ECO:0007669"/>
    <property type="project" value="InterPro"/>
</dbReference>
<dbReference type="Pfam" id="PF00854">
    <property type="entry name" value="PTR2"/>
    <property type="match status" value="1"/>
</dbReference>
<evidence type="ECO:0000256" key="4">
    <source>
        <dbReference type="ARBA" id="ARBA00022989"/>
    </source>
</evidence>
<keyword evidence="3 6" id="KW-0812">Transmembrane</keyword>
<gene>
    <name evidence="8" type="primary">LOC103701398</name>
</gene>
<dbReference type="InterPro" id="IPR000109">
    <property type="entry name" value="POT_fam"/>
</dbReference>
<dbReference type="GeneID" id="103701398"/>
<evidence type="ECO:0000256" key="6">
    <source>
        <dbReference type="SAM" id="Phobius"/>
    </source>
</evidence>
<feature type="transmembrane region" description="Helical" evidence="6">
    <location>
        <begin position="106"/>
        <end position="125"/>
    </location>
</feature>
<accession>A0A8B7BMM6</accession>
<keyword evidence="5 6" id="KW-0472">Membrane</keyword>
<dbReference type="Gene3D" id="1.20.1250.20">
    <property type="entry name" value="MFS general substrate transporter like domains"/>
    <property type="match status" value="1"/>
</dbReference>
<keyword evidence="7" id="KW-1185">Reference proteome</keyword>
<dbReference type="Proteomes" id="UP000228380">
    <property type="component" value="Chromosome 14"/>
</dbReference>
<comment type="subcellular location">
    <subcellularLocation>
        <location evidence="1">Membrane</location>
        <topology evidence="1">Multi-pass membrane protein</topology>
    </subcellularLocation>
</comment>
<reference evidence="8" key="2">
    <citation type="submission" date="2025-08" db="UniProtKB">
        <authorList>
            <consortium name="RefSeq"/>
        </authorList>
    </citation>
    <scope>IDENTIFICATION</scope>
    <source>
        <tissue evidence="8">Young leaves</tissue>
    </source>
</reference>
<dbReference type="OrthoDB" id="8904098at2759"/>
<dbReference type="PANTHER" id="PTHR11654">
    <property type="entry name" value="OLIGOPEPTIDE TRANSPORTER-RELATED"/>
    <property type="match status" value="1"/>
</dbReference>
<proteinExistence type="inferred from homology"/>
<protein>
    <submittedName>
        <fullName evidence="8">Protein NRT1/ PTR FAMILY 5.10-like</fullName>
    </submittedName>
</protein>
<dbReference type="InterPro" id="IPR036259">
    <property type="entry name" value="MFS_trans_sf"/>
</dbReference>
<dbReference type="AlphaFoldDB" id="A0A8B7BMM6"/>
<sequence>MEDRHLYTVHLISTQNKVVSMMKTKGLSMLTLSSMLPTFFPPHCDGTKDSAASPPTRFHVIAFYFSLYVVALAQGGQTPCAAAFGADRFGEIDPEECKDKSSFFNWWYFATCGGSNFAMFILNYVQDNMGWSLAFGISGVAMALALVIFLTGSRTYRRHRLEHRNPFAEILQACIALITSRQSLPLATSKDEGREALLAHAAHRSK</sequence>
<dbReference type="RefSeq" id="XP_008781657.1">
    <property type="nucleotide sequence ID" value="XM_008783435.1"/>
</dbReference>
<evidence type="ECO:0000313" key="7">
    <source>
        <dbReference type="Proteomes" id="UP000228380"/>
    </source>
</evidence>
<evidence type="ECO:0000256" key="1">
    <source>
        <dbReference type="ARBA" id="ARBA00004141"/>
    </source>
</evidence>
<evidence type="ECO:0000256" key="2">
    <source>
        <dbReference type="ARBA" id="ARBA00005982"/>
    </source>
</evidence>
<dbReference type="KEGG" id="pda:103701398"/>
<keyword evidence="4 6" id="KW-1133">Transmembrane helix</keyword>
<reference evidence="7" key="1">
    <citation type="journal article" date="2019" name="Nat. Commun.">
        <title>Genome-wide association mapping of date palm fruit traits.</title>
        <authorList>
            <person name="Hazzouri K.M."/>
            <person name="Gros-Balthazard M."/>
            <person name="Flowers J.M."/>
            <person name="Copetti D."/>
            <person name="Lemansour A."/>
            <person name="Lebrun M."/>
            <person name="Masmoudi K."/>
            <person name="Ferrand S."/>
            <person name="Dhar M.I."/>
            <person name="Fresquez Z.A."/>
            <person name="Rosas U."/>
            <person name="Zhang J."/>
            <person name="Talag J."/>
            <person name="Lee S."/>
            <person name="Kudrna D."/>
            <person name="Powell R.F."/>
            <person name="Leitch I.J."/>
            <person name="Krueger R.R."/>
            <person name="Wing R.A."/>
            <person name="Amiri K.M.A."/>
            <person name="Purugganan M.D."/>
        </authorList>
    </citation>
    <scope>NUCLEOTIDE SEQUENCE [LARGE SCALE GENOMIC DNA]</scope>
    <source>
        <strain evidence="7">cv. Khalas</strain>
    </source>
</reference>
<dbReference type="GO" id="GO:0016020">
    <property type="term" value="C:membrane"/>
    <property type="evidence" value="ECO:0007669"/>
    <property type="project" value="UniProtKB-SubCell"/>
</dbReference>
<comment type="similarity">
    <text evidence="2">Belongs to the major facilitator superfamily. Proton-dependent oligopeptide transporter (POT/PTR) (TC 2.A.17) family.</text>
</comment>